<evidence type="ECO:0000256" key="1">
    <source>
        <dbReference type="SAM" id="MobiDB-lite"/>
    </source>
</evidence>
<gene>
    <name evidence="2" type="ORF">MARPO_0029s0106</name>
</gene>
<evidence type="ECO:0000313" key="2">
    <source>
        <dbReference type="EMBL" id="PTQ42587.1"/>
    </source>
</evidence>
<reference evidence="3" key="1">
    <citation type="journal article" date="2017" name="Cell">
        <title>Insights into land plant evolution garnered from the Marchantia polymorpha genome.</title>
        <authorList>
            <person name="Bowman J.L."/>
            <person name="Kohchi T."/>
            <person name="Yamato K.T."/>
            <person name="Jenkins J."/>
            <person name="Shu S."/>
            <person name="Ishizaki K."/>
            <person name="Yamaoka S."/>
            <person name="Nishihama R."/>
            <person name="Nakamura Y."/>
            <person name="Berger F."/>
            <person name="Adam C."/>
            <person name="Aki S.S."/>
            <person name="Althoff F."/>
            <person name="Araki T."/>
            <person name="Arteaga-Vazquez M.A."/>
            <person name="Balasubrmanian S."/>
            <person name="Barry K."/>
            <person name="Bauer D."/>
            <person name="Boehm C.R."/>
            <person name="Briginshaw L."/>
            <person name="Caballero-Perez J."/>
            <person name="Catarino B."/>
            <person name="Chen F."/>
            <person name="Chiyoda S."/>
            <person name="Chovatia M."/>
            <person name="Davies K.M."/>
            <person name="Delmans M."/>
            <person name="Demura T."/>
            <person name="Dierschke T."/>
            <person name="Dolan L."/>
            <person name="Dorantes-Acosta A.E."/>
            <person name="Eklund D.M."/>
            <person name="Florent S.N."/>
            <person name="Flores-Sandoval E."/>
            <person name="Fujiyama A."/>
            <person name="Fukuzawa H."/>
            <person name="Galik B."/>
            <person name="Grimanelli D."/>
            <person name="Grimwood J."/>
            <person name="Grossniklaus U."/>
            <person name="Hamada T."/>
            <person name="Haseloff J."/>
            <person name="Hetherington A.J."/>
            <person name="Higo A."/>
            <person name="Hirakawa Y."/>
            <person name="Hundley H.N."/>
            <person name="Ikeda Y."/>
            <person name="Inoue K."/>
            <person name="Inoue S.I."/>
            <person name="Ishida S."/>
            <person name="Jia Q."/>
            <person name="Kakita M."/>
            <person name="Kanazawa T."/>
            <person name="Kawai Y."/>
            <person name="Kawashima T."/>
            <person name="Kennedy M."/>
            <person name="Kinose K."/>
            <person name="Kinoshita T."/>
            <person name="Kohara Y."/>
            <person name="Koide E."/>
            <person name="Komatsu K."/>
            <person name="Kopischke S."/>
            <person name="Kubo M."/>
            <person name="Kyozuka J."/>
            <person name="Lagercrantz U."/>
            <person name="Lin S.S."/>
            <person name="Lindquist E."/>
            <person name="Lipzen A.M."/>
            <person name="Lu C.W."/>
            <person name="De Luna E."/>
            <person name="Martienssen R.A."/>
            <person name="Minamino N."/>
            <person name="Mizutani M."/>
            <person name="Mizutani M."/>
            <person name="Mochizuki N."/>
            <person name="Monte I."/>
            <person name="Mosher R."/>
            <person name="Nagasaki H."/>
            <person name="Nakagami H."/>
            <person name="Naramoto S."/>
            <person name="Nishitani K."/>
            <person name="Ohtani M."/>
            <person name="Okamoto T."/>
            <person name="Okumura M."/>
            <person name="Phillips J."/>
            <person name="Pollak B."/>
            <person name="Reinders A."/>
            <person name="Rovekamp M."/>
            <person name="Sano R."/>
            <person name="Sawa S."/>
            <person name="Schmid M.W."/>
            <person name="Shirakawa M."/>
            <person name="Solano R."/>
            <person name="Spunde A."/>
            <person name="Suetsugu N."/>
            <person name="Sugano S."/>
            <person name="Sugiyama A."/>
            <person name="Sun R."/>
            <person name="Suzuki Y."/>
            <person name="Takenaka M."/>
            <person name="Takezawa D."/>
            <person name="Tomogane H."/>
            <person name="Tsuzuki M."/>
            <person name="Ueda T."/>
            <person name="Umeda M."/>
            <person name="Ward J.M."/>
            <person name="Watanabe Y."/>
            <person name="Yazaki K."/>
            <person name="Yokoyama R."/>
            <person name="Yoshitake Y."/>
            <person name="Yotsui I."/>
            <person name="Zachgo S."/>
            <person name="Schmutz J."/>
        </authorList>
    </citation>
    <scope>NUCLEOTIDE SEQUENCE [LARGE SCALE GENOMIC DNA]</scope>
    <source>
        <strain evidence="3">Tak-1</strain>
    </source>
</reference>
<organism evidence="2 3">
    <name type="scientific">Marchantia polymorpha</name>
    <name type="common">Common liverwort</name>
    <name type="synonym">Marchantia aquatica</name>
    <dbReference type="NCBI Taxonomy" id="3197"/>
    <lineage>
        <taxon>Eukaryota</taxon>
        <taxon>Viridiplantae</taxon>
        <taxon>Streptophyta</taxon>
        <taxon>Embryophyta</taxon>
        <taxon>Marchantiophyta</taxon>
        <taxon>Marchantiopsida</taxon>
        <taxon>Marchantiidae</taxon>
        <taxon>Marchantiales</taxon>
        <taxon>Marchantiaceae</taxon>
        <taxon>Marchantia</taxon>
    </lineage>
</organism>
<protein>
    <submittedName>
        <fullName evidence="2">Uncharacterized protein</fullName>
    </submittedName>
</protein>
<sequence>MSTIFHDVSPRLFILKTAGSSQIRKRNERRSPSKTTRRNRGENKSDLRYLRPTLLFYKTACADNASGKIKPAFPRKGKTTKPPITEDRIHLDSFDRTR</sequence>
<keyword evidence="3" id="KW-1185">Reference proteome</keyword>
<proteinExistence type="predicted"/>
<name>A0A2R6X8Z7_MARPO</name>
<dbReference type="AlphaFoldDB" id="A0A2R6X8Z7"/>
<feature type="region of interest" description="Disordered" evidence="1">
    <location>
        <begin position="67"/>
        <end position="98"/>
    </location>
</feature>
<evidence type="ECO:0000313" key="3">
    <source>
        <dbReference type="Proteomes" id="UP000244005"/>
    </source>
</evidence>
<dbReference type="Proteomes" id="UP000244005">
    <property type="component" value="Unassembled WGS sequence"/>
</dbReference>
<feature type="compositionally biased region" description="Basic and acidic residues" evidence="1">
    <location>
        <begin position="84"/>
        <end position="98"/>
    </location>
</feature>
<feature type="region of interest" description="Disordered" evidence="1">
    <location>
        <begin position="19"/>
        <end position="46"/>
    </location>
</feature>
<accession>A0A2R6X8Z7</accession>
<dbReference type="EMBL" id="KZ772701">
    <property type="protein sequence ID" value="PTQ42587.1"/>
    <property type="molecule type" value="Genomic_DNA"/>
</dbReference>